<evidence type="ECO:0000256" key="2">
    <source>
        <dbReference type="SAM" id="SignalP"/>
    </source>
</evidence>
<dbReference type="InterPro" id="IPR038765">
    <property type="entry name" value="Papain-like_cys_pep_sf"/>
</dbReference>
<sequence length="353" mass="37857">MRKRRISVSVAAILTAAALYGCAGSSAPVSSEVQQEETVAKVQDAGQQAASNEQETAESVAAADTDTQESLAVIEDEAVPLYQKPAGSDVRTPVASGTVTYGNGRATIDASNTSKGYVMIKYTGGQSRIKIQIAKSTTYTYDLNARDAYEVFPFTEGSGAYSIKIFENVSGNQYAQVLSQNVTVSLSDEFAPFLTPNQYVNFSSGSAAVKKGAELAASAADQIGVVTNVYNYVINNVTYDTAKAASVQSGYLPNVDQVLAQKKGICFDYAALMTAMLRSQDIPTKLVIGYSGGLYHAWVNVYIDNVGWVDNFIYFDGHDWSLMDPTFASSGGQSESIKQYIGNGSNYQAKYTY</sequence>
<protein>
    <submittedName>
        <fullName evidence="4">Transglutaminase-like domain-containing protein</fullName>
    </submittedName>
</protein>
<feature type="region of interest" description="Disordered" evidence="1">
    <location>
        <begin position="42"/>
        <end position="65"/>
    </location>
</feature>
<accession>A0ABV1HL83</accession>
<dbReference type="PROSITE" id="PS51257">
    <property type="entry name" value="PROKAR_LIPOPROTEIN"/>
    <property type="match status" value="1"/>
</dbReference>
<dbReference type="EMBL" id="JBBMFJ010000014">
    <property type="protein sequence ID" value="MEQ2563082.1"/>
    <property type="molecule type" value="Genomic_DNA"/>
</dbReference>
<evidence type="ECO:0000256" key="1">
    <source>
        <dbReference type="SAM" id="MobiDB-lite"/>
    </source>
</evidence>
<dbReference type="SMART" id="SM00460">
    <property type="entry name" value="TGc"/>
    <property type="match status" value="1"/>
</dbReference>
<evidence type="ECO:0000259" key="3">
    <source>
        <dbReference type="SMART" id="SM00460"/>
    </source>
</evidence>
<evidence type="ECO:0000313" key="4">
    <source>
        <dbReference type="EMBL" id="MEQ2563082.1"/>
    </source>
</evidence>
<comment type="caution">
    <text evidence="4">The sequence shown here is derived from an EMBL/GenBank/DDBJ whole genome shotgun (WGS) entry which is preliminary data.</text>
</comment>
<dbReference type="InterPro" id="IPR002931">
    <property type="entry name" value="Transglutaminase-like"/>
</dbReference>
<dbReference type="SUPFAM" id="SSF54001">
    <property type="entry name" value="Cysteine proteinases"/>
    <property type="match status" value="1"/>
</dbReference>
<feature type="signal peptide" evidence="2">
    <location>
        <begin position="1"/>
        <end position="23"/>
    </location>
</feature>
<dbReference type="PANTHER" id="PTHR33490:SF6">
    <property type="entry name" value="SLL1049 PROTEIN"/>
    <property type="match status" value="1"/>
</dbReference>
<feature type="compositionally biased region" description="Polar residues" evidence="1">
    <location>
        <begin position="45"/>
        <end position="54"/>
    </location>
</feature>
<dbReference type="RefSeq" id="WP_349229289.1">
    <property type="nucleotide sequence ID" value="NZ_JBBMFJ010000014.1"/>
</dbReference>
<proteinExistence type="predicted"/>
<dbReference type="PANTHER" id="PTHR33490">
    <property type="entry name" value="BLR5614 PROTEIN-RELATED"/>
    <property type="match status" value="1"/>
</dbReference>
<evidence type="ECO:0000313" key="5">
    <source>
        <dbReference type="Proteomes" id="UP001437460"/>
    </source>
</evidence>
<dbReference type="Gene3D" id="3.10.620.30">
    <property type="match status" value="1"/>
</dbReference>
<dbReference type="Pfam" id="PF01841">
    <property type="entry name" value="Transglut_core"/>
    <property type="match status" value="1"/>
</dbReference>
<organism evidence="4 5">
    <name type="scientific">Ventrimonas faecis</name>
    <dbReference type="NCBI Taxonomy" id="3133170"/>
    <lineage>
        <taxon>Bacteria</taxon>
        <taxon>Bacillati</taxon>
        <taxon>Bacillota</taxon>
        <taxon>Clostridia</taxon>
        <taxon>Lachnospirales</taxon>
        <taxon>Lachnospiraceae</taxon>
        <taxon>Ventrimonas</taxon>
    </lineage>
</organism>
<gene>
    <name evidence="4" type="ORF">WMO41_07875</name>
</gene>
<name>A0ABV1HL83_9FIRM</name>
<feature type="domain" description="Transglutaminase-like" evidence="3">
    <location>
        <begin position="258"/>
        <end position="327"/>
    </location>
</feature>
<dbReference type="Proteomes" id="UP001437460">
    <property type="component" value="Unassembled WGS sequence"/>
</dbReference>
<feature type="chain" id="PRO_5047300731" evidence="2">
    <location>
        <begin position="24"/>
        <end position="353"/>
    </location>
</feature>
<reference evidence="4 5" key="1">
    <citation type="submission" date="2024-03" db="EMBL/GenBank/DDBJ databases">
        <title>Human intestinal bacterial collection.</title>
        <authorList>
            <person name="Pauvert C."/>
            <person name="Hitch T.C.A."/>
            <person name="Clavel T."/>
        </authorList>
    </citation>
    <scope>NUCLEOTIDE SEQUENCE [LARGE SCALE GENOMIC DNA]</scope>
    <source>
        <strain evidence="4 5">CLA-AP-H27</strain>
    </source>
</reference>
<keyword evidence="5" id="KW-1185">Reference proteome</keyword>
<keyword evidence="2" id="KW-0732">Signal</keyword>